<dbReference type="Proteomes" id="UP001279734">
    <property type="component" value="Unassembled WGS sequence"/>
</dbReference>
<evidence type="ECO:0000313" key="2">
    <source>
        <dbReference type="Proteomes" id="UP001279734"/>
    </source>
</evidence>
<protein>
    <submittedName>
        <fullName evidence="1">Uncharacterized protein</fullName>
    </submittedName>
</protein>
<name>A0AAD3Y119_NEPGR</name>
<gene>
    <name evidence="1" type="ORF">Nepgr_027205</name>
</gene>
<accession>A0AAD3Y119</accession>
<reference evidence="1" key="1">
    <citation type="submission" date="2023-05" db="EMBL/GenBank/DDBJ databases">
        <title>Nepenthes gracilis genome sequencing.</title>
        <authorList>
            <person name="Fukushima K."/>
        </authorList>
    </citation>
    <scope>NUCLEOTIDE SEQUENCE</scope>
    <source>
        <strain evidence="1">SING2019-196</strain>
    </source>
</reference>
<keyword evidence="2" id="KW-1185">Reference proteome</keyword>
<evidence type="ECO:0000313" key="1">
    <source>
        <dbReference type="EMBL" id="GMH25362.1"/>
    </source>
</evidence>
<proteinExistence type="predicted"/>
<dbReference type="AlphaFoldDB" id="A0AAD3Y119"/>
<dbReference type="EMBL" id="BSYO01000029">
    <property type="protein sequence ID" value="GMH25362.1"/>
    <property type="molecule type" value="Genomic_DNA"/>
</dbReference>
<comment type="caution">
    <text evidence="1">The sequence shown here is derived from an EMBL/GenBank/DDBJ whole genome shotgun (WGS) entry which is preliminary data.</text>
</comment>
<organism evidence="1 2">
    <name type="scientific">Nepenthes gracilis</name>
    <name type="common">Slender pitcher plant</name>
    <dbReference type="NCBI Taxonomy" id="150966"/>
    <lineage>
        <taxon>Eukaryota</taxon>
        <taxon>Viridiplantae</taxon>
        <taxon>Streptophyta</taxon>
        <taxon>Embryophyta</taxon>
        <taxon>Tracheophyta</taxon>
        <taxon>Spermatophyta</taxon>
        <taxon>Magnoliopsida</taxon>
        <taxon>eudicotyledons</taxon>
        <taxon>Gunneridae</taxon>
        <taxon>Pentapetalae</taxon>
        <taxon>Caryophyllales</taxon>
        <taxon>Nepenthaceae</taxon>
        <taxon>Nepenthes</taxon>
    </lineage>
</organism>
<sequence>MNRVEREDIGYFQEPARKVEPVSALVQTPSYCSSLLPNLETQNCRHQLLQEAQSSSQAGLVVRNGCERKVEIVYHSKPAHRNTHTINSKKWVAKSLNQQPNCPLAPALGSGSHVGEVVHPSDQVLVTEALVDASSAHVEPSRMGLVLCSSVSLVFFGVLDSIGAKLSSLGVAKCVAETLAQFCTLQSSLVSLLVFDRRIGITRSIAAAAPDLVGGYCFV</sequence>